<dbReference type="SUPFAM" id="SSF53706">
    <property type="entry name" value="Formate dehydrogenase/DMSO reductase, domains 1-3"/>
    <property type="match status" value="1"/>
</dbReference>
<evidence type="ECO:0000256" key="2">
    <source>
        <dbReference type="ARBA" id="ARBA00001966"/>
    </source>
</evidence>
<reference evidence="12 13" key="1">
    <citation type="journal article" date="2013" name="Nat. Commun.">
        <title>Genome sequence and functional genomic analysis of the oil-degrading bacterium Oleispira antarctica.</title>
        <authorList>
            <person name="Kube M."/>
            <person name="Chernikova T.N."/>
            <person name="Al-Ramahi Y."/>
            <person name="Beloqui A."/>
            <person name="Lopez-Cortez N."/>
            <person name="Guazzaroni M.E."/>
            <person name="Heipieper H.J."/>
            <person name="Klages S."/>
            <person name="Kotsyurbenko O.R."/>
            <person name="Langer I."/>
            <person name="Nechitaylo T.Y."/>
            <person name="Lunsdorf H."/>
            <person name="Fernandez M."/>
            <person name="Juarez S."/>
            <person name="Ciordia S."/>
            <person name="Singer A."/>
            <person name="Kagan O."/>
            <person name="Egorova O."/>
            <person name="Petit P.A."/>
            <person name="Stogios P."/>
            <person name="Kim Y."/>
            <person name="Tchigvintsev A."/>
            <person name="Flick R."/>
            <person name="Denaro R."/>
            <person name="Genovese M."/>
            <person name="Albar J.P."/>
            <person name="Reva O.N."/>
            <person name="Martinez-Gomariz M."/>
            <person name="Tran H."/>
            <person name="Ferrer M."/>
            <person name="Savchenko A."/>
            <person name="Yakunin A.F."/>
            <person name="Yakimov M.M."/>
            <person name="Golyshina O.V."/>
            <person name="Reinhardt R."/>
            <person name="Golyshin P.N."/>
        </authorList>
    </citation>
    <scope>NUCLEOTIDE SEQUENCE [LARGE SCALE GENOMIC DNA]</scope>
</reference>
<accession>R4YQK9</accession>
<keyword evidence="5" id="KW-0500">Molybdenum</keyword>
<dbReference type="GO" id="GO:0045333">
    <property type="term" value="P:cellular respiration"/>
    <property type="evidence" value="ECO:0007669"/>
    <property type="project" value="UniProtKB-ARBA"/>
</dbReference>
<dbReference type="InterPro" id="IPR006655">
    <property type="entry name" value="Mopterin_OxRdtase_prok_CS"/>
</dbReference>
<evidence type="ECO:0000256" key="3">
    <source>
        <dbReference type="ARBA" id="ARBA00008747"/>
    </source>
</evidence>
<dbReference type="SMART" id="SM00926">
    <property type="entry name" value="Molybdop_Fe4S4"/>
    <property type="match status" value="1"/>
</dbReference>
<comment type="similarity">
    <text evidence="3">Belongs to the prokaryotic molybdopterin-containing oxidoreductase family. NasA/NapA/NarB subfamily.</text>
</comment>
<evidence type="ECO:0000256" key="9">
    <source>
        <dbReference type="ARBA" id="ARBA00023014"/>
    </source>
</evidence>
<dbReference type="SUPFAM" id="SSF50692">
    <property type="entry name" value="ADC-like"/>
    <property type="match status" value="1"/>
</dbReference>
<keyword evidence="8" id="KW-0408">Iron</keyword>
<dbReference type="InterPro" id="IPR041854">
    <property type="entry name" value="BFD-like_2Fe2S-bd_dom_sf"/>
</dbReference>
<dbReference type="CDD" id="cd02754">
    <property type="entry name" value="MopB_Nitrate-R-NapA-like"/>
    <property type="match status" value="1"/>
</dbReference>
<feature type="domain" description="4Fe-4S Mo/W bis-MGD-type" evidence="11">
    <location>
        <begin position="10"/>
        <end position="61"/>
    </location>
</feature>
<keyword evidence="10" id="KW-0534">Nitrate assimilation</keyword>
<organism evidence="12 13">
    <name type="scientific">Oleispira antarctica RB-8</name>
    <dbReference type="NCBI Taxonomy" id="698738"/>
    <lineage>
        <taxon>Bacteria</taxon>
        <taxon>Pseudomonadati</taxon>
        <taxon>Pseudomonadota</taxon>
        <taxon>Gammaproteobacteria</taxon>
        <taxon>Oceanospirillales</taxon>
        <taxon>Oceanospirillaceae</taxon>
        <taxon>Oleispira</taxon>
    </lineage>
</organism>
<dbReference type="PROSITE" id="PS00490">
    <property type="entry name" value="MOLYBDOPTERIN_PROK_2"/>
    <property type="match status" value="1"/>
</dbReference>
<evidence type="ECO:0000256" key="5">
    <source>
        <dbReference type="ARBA" id="ARBA00022505"/>
    </source>
</evidence>
<dbReference type="PANTHER" id="PTHR43105:SF9">
    <property type="entry name" value="NADPH-FE(3+) OXIDOREDUCTASE SUBUNIT ALPHA"/>
    <property type="match status" value="1"/>
</dbReference>
<dbReference type="Gene3D" id="1.10.10.1100">
    <property type="entry name" value="BFD-like [2Fe-2S]-binding domain"/>
    <property type="match status" value="1"/>
</dbReference>
<evidence type="ECO:0000313" key="12">
    <source>
        <dbReference type="EMBL" id="CCK77240.1"/>
    </source>
</evidence>
<name>R4YQK9_OLEAN</name>
<keyword evidence="9" id="KW-0411">Iron-sulfur</keyword>
<dbReference type="InterPro" id="IPR009010">
    <property type="entry name" value="Asp_de-COase-like_dom_sf"/>
</dbReference>
<dbReference type="GO" id="GO:0042128">
    <property type="term" value="P:nitrate assimilation"/>
    <property type="evidence" value="ECO:0007669"/>
    <property type="project" value="UniProtKB-KW"/>
</dbReference>
<protein>
    <submittedName>
        <fullName evidence="12">Nitrate reductase, nasA</fullName>
        <ecNumber evidence="12">1.7.99.4</ecNumber>
    </submittedName>
</protein>
<dbReference type="GO" id="GO:1990204">
    <property type="term" value="C:oxidoreductase complex"/>
    <property type="evidence" value="ECO:0007669"/>
    <property type="project" value="UniProtKB-ARBA"/>
</dbReference>
<keyword evidence="7 12" id="KW-0560">Oxidoreductase</keyword>
<comment type="cofactor">
    <cofactor evidence="1">
        <name>Mo-bis(molybdopterin guanine dinucleotide)</name>
        <dbReference type="ChEBI" id="CHEBI:60539"/>
    </cofactor>
</comment>
<dbReference type="Gene3D" id="3.40.50.740">
    <property type="match status" value="1"/>
</dbReference>
<dbReference type="PATRIC" id="fig|698738.3.peg.3185"/>
<dbReference type="InterPro" id="IPR007419">
    <property type="entry name" value="BFD-like_2Fe2S-bd_dom"/>
</dbReference>
<dbReference type="Gene3D" id="2.40.40.20">
    <property type="match status" value="1"/>
</dbReference>
<dbReference type="EMBL" id="FO203512">
    <property type="protein sequence ID" value="CCK77240.1"/>
    <property type="molecule type" value="Genomic_DNA"/>
</dbReference>
<dbReference type="EC" id="1.7.99.4" evidence="12"/>
<evidence type="ECO:0000256" key="6">
    <source>
        <dbReference type="ARBA" id="ARBA00022723"/>
    </source>
</evidence>
<dbReference type="Proteomes" id="UP000032749">
    <property type="component" value="Chromosome"/>
</dbReference>
<dbReference type="InterPro" id="IPR006656">
    <property type="entry name" value="Mopterin_OxRdtase"/>
</dbReference>
<dbReference type="GO" id="GO:0046872">
    <property type="term" value="F:metal ion binding"/>
    <property type="evidence" value="ECO:0007669"/>
    <property type="project" value="UniProtKB-KW"/>
</dbReference>
<dbReference type="InterPro" id="IPR006963">
    <property type="entry name" value="Mopterin_OxRdtase_4Fe-4S_dom"/>
</dbReference>
<evidence type="ECO:0000313" key="13">
    <source>
        <dbReference type="Proteomes" id="UP000032749"/>
    </source>
</evidence>
<evidence type="ECO:0000256" key="10">
    <source>
        <dbReference type="ARBA" id="ARBA00023063"/>
    </source>
</evidence>
<dbReference type="GO" id="GO:0016491">
    <property type="term" value="F:oxidoreductase activity"/>
    <property type="evidence" value="ECO:0007669"/>
    <property type="project" value="UniProtKB-KW"/>
</dbReference>
<dbReference type="GO" id="GO:0043546">
    <property type="term" value="F:molybdopterin cofactor binding"/>
    <property type="evidence" value="ECO:0007669"/>
    <property type="project" value="InterPro"/>
</dbReference>
<dbReference type="STRING" id="698738.OLEAN_C30640"/>
<dbReference type="GO" id="GO:0051539">
    <property type="term" value="F:4 iron, 4 sulfur cluster binding"/>
    <property type="evidence" value="ECO:0007669"/>
    <property type="project" value="UniProtKB-KW"/>
</dbReference>
<evidence type="ECO:0000256" key="4">
    <source>
        <dbReference type="ARBA" id="ARBA00022485"/>
    </source>
</evidence>
<dbReference type="Gene3D" id="2.20.25.90">
    <property type="entry name" value="ADC-like domains"/>
    <property type="match status" value="1"/>
</dbReference>
<evidence type="ECO:0000259" key="11">
    <source>
        <dbReference type="SMART" id="SM00926"/>
    </source>
</evidence>
<dbReference type="InterPro" id="IPR050123">
    <property type="entry name" value="Prok_molybdopt-oxidoreductase"/>
</dbReference>
<gene>
    <name evidence="12" type="primary">nasA</name>
    <name evidence="12" type="ORF">OLEAN_C30640</name>
</gene>
<dbReference type="GO" id="GO:0016020">
    <property type="term" value="C:membrane"/>
    <property type="evidence" value="ECO:0007669"/>
    <property type="project" value="TreeGrafter"/>
</dbReference>
<dbReference type="Pfam" id="PF00384">
    <property type="entry name" value="Molybdopterin"/>
    <property type="match status" value="1"/>
</dbReference>
<dbReference type="CDD" id="cd02791">
    <property type="entry name" value="MopB_CT_Nitrate-R-NapA-like"/>
    <property type="match status" value="1"/>
</dbReference>
<dbReference type="AlphaFoldDB" id="R4YQK9"/>
<proteinExistence type="inferred from homology"/>
<dbReference type="Pfam" id="PF04324">
    <property type="entry name" value="Fer2_BFD"/>
    <property type="match status" value="1"/>
</dbReference>
<comment type="cofactor">
    <cofactor evidence="2">
        <name>[4Fe-4S] cluster</name>
        <dbReference type="ChEBI" id="CHEBI:49883"/>
    </cofactor>
</comment>
<evidence type="ECO:0000256" key="1">
    <source>
        <dbReference type="ARBA" id="ARBA00001942"/>
    </source>
</evidence>
<sequence length="926" mass="102429">MSPAMNSLPNETCKTTCPYCGVGCGVQMPKDLSKVSGLKSHPSSLGKLCVKGSSLHETLSIQGRLLNPKVHGQDSDWEHALTTVANKIQQVVKDHGPNAIAFYGSGQLLTEDYYVANKLMKGFIGSANMDTNSRLCMSSAVSAYKRAFGSDTVPVCYDDIEATNLLIIIGANPAWAHPILYQRMVVAKKDNPHLRVVVIDPRKTASCDIADLHLPIRSGSDAYLFNGLLTYLADNGHCDQDYIDRHTDGFEHAVQQARDDCSSNSAPFDNNSLADIARVCDVPEVDIAQFFDWFSQTEKTLSFYSQGINQSSSGTDKCNAIINCHLATGRIGKPGAGPFSITGQPNAMGGREVGGLSNQLACRMHFEKSEDVDRLTRYWNAPNIATENGLKAVDMFDAVERGDIKFIWIMSTNPLVSMPEADRLKAALLKCEMVVVSDCLEKTDTTAVADVLLPAASWGEKNGTVTNSERRISRQRNFMPAMGNAKPDWWIISQVARKLGHTDAFNYQHPYQIFNEHAGLSAFENGCENFPARDFDISGLANLDERTYNDLQPIQWPVNKKYPHGRQRFFADGKFFTDNQRAQFIGLSAQLPAAKTTPELPLIMNTGRIRDQWHTMTRTGKTDRLLQHIPEPFVDIHPDDATQYALQQDDLAVINNDNGKIIVRVKITKSQTHGNIFVPMHWTSEFASKGRMGVLVNSITCPLSGQPENKHTPVAIKKYPSQWFGFLMLSEQPKALSSICDYWAHVPFDINNHEEDNLNSPQGHYYELSGKQNITLAYQELKRLLPDGEALIFTDVGSGTHRIAIVKDNRLLASLFISPQFDLPNRRWLSQIFNSQKLTDFQRRALLAGREGSAASDPGTIICSCFQIGDKQIKAAIEAGINNTDQLGEQLKCGTNCGSCVPELKSLIEQFAVPAKALATALECVN</sequence>
<dbReference type="Gene3D" id="3.40.228.10">
    <property type="entry name" value="Dimethylsulfoxide Reductase, domain 2"/>
    <property type="match status" value="1"/>
</dbReference>
<keyword evidence="4" id="KW-0004">4Fe-4S</keyword>
<dbReference type="InterPro" id="IPR006657">
    <property type="entry name" value="MoPterin_dinucl-bd_dom"/>
</dbReference>
<dbReference type="Pfam" id="PF04879">
    <property type="entry name" value="Molybdop_Fe4S4"/>
    <property type="match status" value="1"/>
</dbReference>
<keyword evidence="6" id="KW-0479">Metal-binding</keyword>
<keyword evidence="13" id="KW-1185">Reference proteome</keyword>
<dbReference type="InterPro" id="IPR041957">
    <property type="entry name" value="CT_Nitrate-R-NapA-like"/>
</dbReference>
<dbReference type="KEGG" id="oai:OLEAN_C30640"/>
<dbReference type="PANTHER" id="PTHR43105">
    <property type="entry name" value="RESPIRATORY NITRATE REDUCTASE"/>
    <property type="match status" value="1"/>
</dbReference>
<dbReference type="Pfam" id="PF01568">
    <property type="entry name" value="Molydop_binding"/>
    <property type="match status" value="1"/>
</dbReference>
<evidence type="ECO:0000256" key="7">
    <source>
        <dbReference type="ARBA" id="ARBA00023002"/>
    </source>
</evidence>
<evidence type="ECO:0000256" key="8">
    <source>
        <dbReference type="ARBA" id="ARBA00023004"/>
    </source>
</evidence>
<dbReference type="HOGENOM" id="CLU_000422_13_4_6"/>